<accession>R8BMN7</accession>
<evidence type="ECO:0000256" key="2">
    <source>
        <dbReference type="ARBA" id="ARBA00006824"/>
    </source>
</evidence>
<dbReference type="Pfam" id="PF04117">
    <property type="entry name" value="Mpv17_PMP22"/>
    <property type="match status" value="1"/>
</dbReference>
<evidence type="ECO:0000256" key="3">
    <source>
        <dbReference type="ARBA" id="ARBA00022692"/>
    </source>
</evidence>
<keyword evidence="5 6" id="KW-0472">Membrane</keyword>
<keyword evidence="3 6" id="KW-0812">Transmembrane</keyword>
<proteinExistence type="inferred from homology"/>
<dbReference type="OrthoDB" id="860at2759"/>
<feature type="transmembrane region" description="Helical" evidence="6">
    <location>
        <begin position="213"/>
        <end position="232"/>
    </location>
</feature>
<sequence>MSVKIERDTFQQGGKAALAGAGGAAPGGPLPGTSGKHPFAEAVGTAITGGKQNAGTKGYLAAYIKQLEENPMRTKMLTAGTLAGAQEFLASWLAKDRNKNGHYFTSRVPKMAAYGALVSAPLGSFLIWLLQKVFKGRTSLKAKILQILVSNLIIAPIQNSVYLTAMALIAGARTFHQVRATVRVGFWKVMRVSWVTSPICLAFAQKFLPENTWVPFFNLVSFIIGTYINTVTKKKRLAALRKKHFGDGRSGSIGGPRPDDYPPIGPNPPY</sequence>
<dbReference type="Proteomes" id="UP000014074">
    <property type="component" value="Unassembled WGS sequence"/>
</dbReference>
<dbReference type="RefSeq" id="XP_007914638.1">
    <property type="nucleotide sequence ID" value="XM_007916447.1"/>
</dbReference>
<protein>
    <submittedName>
        <fullName evidence="8">Putative integral membrane protein</fullName>
    </submittedName>
</protein>
<dbReference type="EMBL" id="KB933063">
    <property type="protein sequence ID" value="EOO00663.1"/>
    <property type="molecule type" value="Genomic_DNA"/>
</dbReference>
<evidence type="ECO:0000256" key="5">
    <source>
        <dbReference type="ARBA" id="ARBA00023136"/>
    </source>
</evidence>
<comment type="subcellular location">
    <subcellularLocation>
        <location evidence="1">Membrane</location>
        <topology evidence="1">Multi-pass membrane protein</topology>
    </subcellularLocation>
</comment>
<evidence type="ECO:0000256" key="6">
    <source>
        <dbReference type="RuleBase" id="RU363053"/>
    </source>
</evidence>
<dbReference type="KEGG" id="tmn:UCRPA7_3865"/>
<reference evidence="9" key="1">
    <citation type="journal article" date="2013" name="Genome Announc.">
        <title>Draft genome sequence of the ascomycete Phaeoacremonium aleophilum strain UCR-PA7, a causal agent of the esca disease complex in grapevines.</title>
        <authorList>
            <person name="Blanco-Ulate B."/>
            <person name="Rolshausen P."/>
            <person name="Cantu D."/>
        </authorList>
    </citation>
    <scope>NUCLEOTIDE SEQUENCE [LARGE SCALE GENOMIC DNA]</scope>
    <source>
        <strain evidence="9">UCR-PA7</strain>
    </source>
</reference>
<feature type="transmembrane region" description="Helical" evidence="6">
    <location>
        <begin position="143"/>
        <end position="169"/>
    </location>
</feature>
<organism evidence="8 9">
    <name type="scientific">Phaeoacremonium minimum (strain UCR-PA7)</name>
    <name type="common">Esca disease fungus</name>
    <name type="synonym">Togninia minima</name>
    <dbReference type="NCBI Taxonomy" id="1286976"/>
    <lineage>
        <taxon>Eukaryota</taxon>
        <taxon>Fungi</taxon>
        <taxon>Dikarya</taxon>
        <taxon>Ascomycota</taxon>
        <taxon>Pezizomycotina</taxon>
        <taxon>Sordariomycetes</taxon>
        <taxon>Sordariomycetidae</taxon>
        <taxon>Togniniales</taxon>
        <taxon>Togniniaceae</taxon>
        <taxon>Phaeoacremonium</taxon>
    </lineage>
</organism>
<feature type="region of interest" description="Disordered" evidence="7">
    <location>
        <begin position="247"/>
        <end position="270"/>
    </location>
</feature>
<dbReference type="HOGENOM" id="CLU_066033_0_0_1"/>
<comment type="similarity">
    <text evidence="2 6">Belongs to the peroxisomal membrane protein PXMP2/4 family.</text>
</comment>
<dbReference type="GeneID" id="19324256"/>
<feature type="transmembrane region" description="Helical" evidence="6">
    <location>
        <begin position="111"/>
        <end position="131"/>
    </location>
</feature>
<dbReference type="PANTHER" id="PTHR11266:SF93">
    <property type="entry name" value="INTEGRAL MEMBRANE PROTEIN 25D9-6"/>
    <property type="match status" value="1"/>
</dbReference>
<evidence type="ECO:0000256" key="4">
    <source>
        <dbReference type="ARBA" id="ARBA00022989"/>
    </source>
</evidence>
<dbReference type="PANTHER" id="PTHR11266">
    <property type="entry name" value="PEROXISOMAL MEMBRANE PROTEIN 2, PXMP2 MPV17"/>
    <property type="match status" value="1"/>
</dbReference>
<evidence type="ECO:0000313" key="9">
    <source>
        <dbReference type="Proteomes" id="UP000014074"/>
    </source>
</evidence>
<keyword evidence="4 6" id="KW-1133">Transmembrane helix</keyword>
<dbReference type="InterPro" id="IPR007248">
    <property type="entry name" value="Mpv17_PMP22"/>
</dbReference>
<evidence type="ECO:0000256" key="1">
    <source>
        <dbReference type="ARBA" id="ARBA00004141"/>
    </source>
</evidence>
<dbReference type="GO" id="GO:0005778">
    <property type="term" value="C:peroxisomal membrane"/>
    <property type="evidence" value="ECO:0007669"/>
    <property type="project" value="TreeGrafter"/>
</dbReference>
<feature type="compositionally biased region" description="Pro residues" evidence="7">
    <location>
        <begin position="261"/>
        <end position="270"/>
    </location>
</feature>
<evidence type="ECO:0000256" key="7">
    <source>
        <dbReference type="SAM" id="MobiDB-lite"/>
    </source>
</evidence>
<feature type="region of interest" description="Disordered" evidence="7">
    <location>
        <begin position="17"/>
        <end position="36"/>
    </location>
</feature>
<keyword evidence="9" id="KW-1185">Reference proteome</keyword>
<dbReference type="AlphaFoldDB" id="R8BMN7"/>
<evidence type="ECO:0000313" key="8">
    <source>
        <dbReference type="EMBL" id="EOO00663.1"/>
    </source>
</evidence>
<dbReference type="eggNOG" id="KOG1944">
    <property type="taxonomic scope" value="Eukaryota"/>
</dbReference>
<gene>
    <name evidence="8" type="ORF">UCRPA7_3865</name>
</gene>
<name>R8BMN7_PHAM7</name>